<feature type="chain" id="PRO_5045985674" description="DUF2059 domain-containing protein" evidence="1">
    <location>
        <begin position="21"/>
        <end position="156"/>
    </location>
</feature>
<proteinExistence type="predicted"/>
<keyword evidence="1" id="KW-0732">Signal</keyword>
<gene>
    <name evidence="2" type="ORF">GCM10022393_33110</name>
</gene>
<organism evidence="2 3">
    <name type="scientific">Aquimarina addita</name>
    <dbReference type="NCBI Taxonomy" id="870485"/>
    <lineage>
        <taxon>Bacteria</taxon>
        <taxon>Pseudomonadati</taxon>
        <taxon>Bacteroidota</taxon>
        <taxon>Flavobacteriia</taxon>
        <taxon>Flavobacteriales</taxon>
        <taxon>Flavobacteriaceae</taxon>
        <taxon>Aquimarina</taxon>
    </lineage>
</organism>
<protein>
    <recommendedName>
        <fullName evidence="4">DUF2059 domain-containing protein</fullName>
    </recommendedName>
</protein>
<accession>A0ABP6UTD2</accession>
<sequence>MKTKLLYLATILLVFITSCSNEEHFSEPQTKNKELIVKQIYVELSKIIENSPSFSKIMEEVSTKSSSQWTIEEINKIEEDFLDEQSEEFIELYADLLALNLSPEELTEIVLAYKATLQNDKIYNDGVKEYSESGCSSIRSLAEDSFVFRLASLIIC</sequence>
<dbReference type="PROSITE" id="PS51257">
    <property type="entry name" value="PROKAR_LIPOPROTEIN"/>
    <property type="match status" value="1"/>
</dbReference>
<dbReference type="Proteomes" id="UP001500459">
    <property type="component" value="Unassembled WGS sequence"/>
</dbReference>
<evidence type="ECO:0000313" key="2">
    <source>
        <dbReference type="EMBL" id="GAA3516385.1"/>
    </source>
</evidence>
<keyword evidence="3" id="KW-1185">Reference proteome</keyword>
<name>A0ABP6UTD2_9FLAO</name>
<feature type="signal peptide" evidence="1">
    <location>
        <begin position="1"/>
        <end position="20"/>
    </location>
</feature>
<comment type="caution">
    <text evidence="2">The sequence shown here is derived from an EMBL/GenBank/DDBJ whole genome shotgun (WGS) entry which is preliminary data.</text>
</comment>
<evidence type="ECO:0008006" key="4">
    <source>
        <dbReference type="Google" id="ProtNLM"/>
    </source>
</evidence>
<dbReference type="EMBL" id="BAABCW010000016">
    <property type="protein sequence ID" value="GAA3516385.1"/>
    <property type="molecule type" value="Genomic_DNA"/>
</dbReference>
<reference evidence="3" key="1">
    <citation type="journal article" date="2019" name="Int. J. Syst. Evol. Microbiol.">
        <title>The Global Catalogue of Microorganisms (GCM) 10K type strain sequencing project: providing services to taxonomists for standard genome sequencing and annotation.</title>
        <authorList>
            <consortium name="The Broad Institute Genomics Platform"/>
            <consortium name="The Broad Institute Genome Sequencing Center for Infectious Disease"/>
            <person name="Wu L."/>
            <person name="Ma J."/>
        </authorList>
    </citation>
    <scope>NUCLEOTIDE SEQUENCE [LARGE SCALE GENOMIC DNA]</scope>
    <source>
        <strain evidence="3">JCM 17106</strain>
    </source>
</reference>
<evidence type="ECO:0000313" key="3">
    <source>
        <dbReference type="Proteomes" id="UP001500459"/>
    </source>
</evidence>
<evidence type="ECO:0000256" key="1">
    <source>
        <dbReference type="SAM" id="SignalP"/>
    </source>
</evidence>
<dbReference type="RefSeq" id="WP_344929329.1">
    <property type="nucleotide sequence ID" value="NZ_BAABCW010000016.1"/>
</dbReference>